<dbReference type="Pfam" id="PF03062">
    <property type="entry name" value="MBOAT"/>
    <property type="match status" value="1"/>
</dbReference>
<dbReference type="Proteomes" id="UP001303046">
    <property type="component" value="Unassembled WGS sequence"/>
</dbReference>
<evidence type="ECO:0000256" key="10">
    <source>
        <dbReference type="ARBA" id="ARBA00093678"/>
    </source>
</evidence>
<evidence type="ECO:0000256" key="1">
    <source>
        <dbReference type="ARBA" id="ARBA00004141"/>
    </source>
</evidence>
<gene>
    <name evidence="12" type="primary">Necator_chrI.g1164</name>
    <name evidence="12" type="ORF">RB195_005038</name>
</gene>
<keyword evidence="8" id="KW-0012">Acyltransferase</keyword>
<evidence type="ECO:0000256" key="11">
    <source>
        <dbReference type="SAM" id="Phobius"/>
    </source>
</evidence>
<evidence type="ECO:0000256" key="5">
    <source>
        <dbReference type="ARBA" id="ARBA00022692"/>
    </source>
</evidence>
<reference evidence="12 13" key="1">
    <citation type="submission" date="2023-08" db="EMBL/GenBank/DDBJ databases">
        <title>A Necator americanus chromosomal reference genome.</title>
        <authorList>
            <person name="Ilik V."/>
            <person name="Petrzelkova K.J."/>
            <person name="Pardy F."/>
            <person name="Fuh T."/>
            <person name="Niatou-Singa F.S."/>
            <person name="Gouil Q."/>
            <person name="Baker L."/>
            <person name="Ritchie M.E."/>
            <person name="Jex A.R."/>
            <person name="Gazzola D."/>
            <person name="Li H."/>
            <person name="Toshio Fujiwara R."/>
            <person name="Zhan B."/>
            <person name="Aroian R.V."/>
            <person name="Pafco B."/>
            <person name="Schwarz E.M."/>
        </authorList>
    </citation>
    <scope>NUCLEOTIDE SEQUENCE [LARGE SCALE GENOMIC DNA]</scope>
    <source>
        <strain evidence="12 13">Aroian</strain>
        <tissue evidence="12">Whole animal</tissue>
    </source>
</reference>
<feature type="transmembrane region" description="Helical" evidence="11">
    <location>
        <begin position="350"/>
        <end position="372"/>
    </location>
</feature>
<comment type="subcellular location">
    <subcellularLocation>
        <location evidence="1">Membrane</location>
        <topology evidence="1">Multi-pass membrane protein</topology>
    </subcellularLocation>
</comment>
<dbReference type="PANTHER" id="PTHR13906">
    <property type="entry name" value="PORCUPINE"/>
    <property type="match status" value="1"/>
</dbReference>
<evidence type="ECO:0000256" key="9">
    <source>
        <dbReference type="ARBA" id="ARBA00025707"/>
    </source>
</evidence>
<evidence type="ECO:0000256" key="8">
    <source>
        <dbReference type="ARBA" id="ARBA00023315"/>
    </source>
</evidence>
<protein>
    <recommendedName>
        <fullName evidence="10">Lysophospholipid acyltransferase 7</fullName>
    </recommendedName>
</protein>
<organism evidence="12 13">
    <name type="scientific">Necator americanus</name>
    <name type="common">Human hookworm</name>
    <dbReference type="NCBI Taxonomy" id="51031"/>
    <lineage>
        <taxon>Eukaryota</taxon>
        <taxon>Metazoa</taxon>
        <taxon>Ecdysozoa</taxon>
        <taxon>Nematoda</taxon>
        <taxon>Chromadorea</taxon>
        <taxon>Rhabditida</taxon>
        <taxon>Rhabditina</taxon>
        <taxon>Rhabditomorpha</taxon>
        <taxon>Strongyloidea</taxon>
        <taxon>Ancylostomatidae</taxon>
        <taxon>Bunostominae</taxon>
        <taxon>Necator</taxon>
    </lineage>
</organism>
<feature type="transmembrane region" description="Helical" evidence="11">
    <location>
        <begin position="83"/>
        <end position="103"/>
    </location>
</feature>
<comment type="caution">
    <text evidence="12">The sequence shown here is derived from an EMBL/GenBank/DDBJ whole genome shotgun (WGS) entry which is preliminary data.</text>
</comment>
<feature type="transmembrane region" description="Helical" evidence="11">
    <location>
        <begin position="14"/>
        <end position="30"/>
    </location>
</feature>
<keyword evidence="13" id="KW-1185">Reference proteome</keyword>
<dbReference type="EMBL" id="JAVFWL010000001">
    <property type="protein sequence ID" value="KAK6727095.1"/>
    <property type="molecule type" value="Genomic_DNA"/>
</dbReference>
<sequence>MEYSISGLLSRDDWIYAGILASSFLISWALRLRQSTYLLANAGGTIGFAMALLVLGKKIFYSIPLALFVAMCIKFAPKKQLTTVVFVFSFAYLMVIRYLHYFLDVEELASQANVVQLIMTLRVVGLAFEVSDFRQASTQRESTTKPKRFLEAEPSFLDILNYFYHFAGLFTGPYYSYQMLLDSQEPVLLTKWSPVLEIRGRALRLCWSVPLFIIFNKLYPLDGLRSDAVWEMTFPYRMVYAAAVFVVFRTRVYSAWAVAESMCVTLGLGIYPTDSKPRTVVGPTDLEKYKELKGRSDIRYDSEAIVNLDIPEIEMSDGFRSGIRSWNKSVQSWLALYVYSRTNRMYRVELTMFVSALWHGTYAGYFMSFLIVPMCASVEDIIFKYVPMDPVTKQRPVWFRYLYTFTLRCRGFDMLATGFLLKNFQDTHRFWSSLYYWLLVVTLPIYAFDKIYTLKKKVKTEKEL</sequence>
<dbReference type="InterPro" id="IPR004299">
    <property type="entry name" value="MBOAT_fam"/>
</dbReference>
<proteinExistence type="inferred from homology"/>
<dbReference type="InterPro" id="IPR049941">
    <property type="entry name" value="LPLAT_7/PORCN-like"/>
</dbReference>
<feature type="transmembrane region" description="Helical" evidence="11">
    <location>
        <begin position="37"/>
        <end position="53"/>
    </location>
</feature>
<comment type="pathway">
    <text evidence="9">Phospholipid metabolism.</text>
</comment>
<dbReference type="PANTHER" id="PTHR13906:SF16">
    <property type="entry name" value="LYSOPHOSPHOLIPID ACYLTRANSFERASE 7"/>
    <property type="match status" value="1"/>
</dbReference>
<keyword evidence="4" id="KW-0808">Transferase</keyword>
<comment type="pathway">
    <text evidence="2">Lipid metabolism; phospholipid metabolism.</text>
</comment>
<accession>A0ABR1BPD5</accession>
<evidence type="ECO:0000256" key="2">
    <source>
        <dbReference type="ARBA" id="ARBA00005074"/>
    </source>
</evidence>
<keyword evidence="6 11" id="KW-1133">Transmembrane helix</keyword>
<keyword evidence="5 11" id="KW-0812">Transmembrane</keyword>
<evidence type="ECO:0000313" key="13">
    <source>
        <dbReference type="Proteomes" id="UP001303046"/>
    </source>
</evidence>
<evidence type="ECO:0000256" key="4">
    <source>
        <dbReference type="ARBA" id="ARBA00022679"/>
    </source>
</evidence>
<evidence type="ECO:0000313" key="12">
    <source>
        <dbReference type="EMBL" id="KAK6727095.1"/>
    </source>
</evidence>
<name>A0ABR1BPD5_NECAM</name>
<keyword evidence="7 11" id="KW-0472">Membrane</keyword>
<evidence type="ECO:0000256" key="3">
    <source>
        <dbReference type="ARBA" id="ARBA00010323"/>
    </source>
</evidence>
<feature type="transmembrane region" description="Helical" evidence="11">
    <location>
        <begin position="434"/>
        <end position="452"/>
    </location>
</feature>
<evidence type="ECO:0000256" key="7">
    <source>
        <dbReference type="ARBA" id="ARBA00023136"/>
    </source>
</evidence>
<comment type="similarity">
    <text evidence="3">Belongs to the membrane-bound acyltransferase family.</text>
</comment>
<evidence type="ECO:0000256" key="6">
    <source>
        <dbReference type="ARBA" id="ARBA00022989"/>
    </source>
</evidence>